<comment type="caution">
    <text evidence="1">The sequence shown here is derived from an EMBL/GenBank/DDBJ whole genome shotgun (WGS) entry which is preliminary data.</text>
</comment>
<keyword evidence="2" id="KW-1185">Reference proteome</keyword>
<sequence>MQNTELEVPANCNFDHAKKVIEQCCREEGLQITLTGSLSSYPGSTHWHFKKGRERGTLEVTIWPIKNRIWFSVQKGRTSEWIEEVIQRLKHSIESRLK</sequence>
<name>A0ABT8ILQ6_9BACL</name>
<protein>
    <submittedName>
        <fullName evidence="1">Uncharacterized protein</fullName>
    </submittedName>
</protein>
<evidence type="ECO:0000313" key="2">
    <source>
        <dbReference type="Proteomes" id="UP001174196"/>
    </source>
</evidence>
<dbReference type="Proteomes" id="UP001174196">
    <property type="component" value="Unassembled WGS sequence"/>
</dbReference>
<accession>A0ABT8ILQ6</accession>
<proteinExistence type="predicted"/>
<dbReference type="EMBL" id="JANRHH010000031">
    <property type="protein sequence ID" value="MDN4593723.1"/>
    <property type="molecule type" value="Genomic_DNA"/>
</dbReference>
<organism evidence="1 2">
    <name type="scientific">Polycladomyces subterraneus</name>
    <dbReference type="NCBI Taxonomy" id="1016997"/>
    <lineage>
        <taxon>Bacteria</taxon>
        <taxon>Bacillati</taxon>
        <taxon>Bacillota</taxon>
        <taxon>Bacilli</taxon>
        <taxon>Bacillales</taxon>
        <taxon>Thermoactinomycetaceae</taxon>
        <taxon>Polycladomyces</taxon>
    </lineage>
</organism>
<gene>
    <name evidence="1" type="ORF">NWF35_07390</name>
</gene>
<evidence type="ECO:0000313" key="1">
    <source>
        <dbReference type="EMBL" id="MDN4593723.1"/>
    </source>
</evidence>
<dbReference type="RefSeq" id="WP_301238413.1">
    <property type="nucleotide sequence ID" value="NZ_JANRHH010000031.1"/>
</dbReference>
<reference evidence="1" key="1">
    <citation type="submission" date="2022-08" db="EMBL/GenBank/DDBJ databases">
        <title>Polycladomyces zharkentsis sp. nov., a novel thermophilic CMC and starch-degrading bacterium isolated from a geothermal spring in Kazakhstan.</title>
        <authorList>
            <person name="Mashzhan A."/>
            <person name="Kistaubaeva A."/>
            <person name="Javier-Lopez R."/>
            <person name="Birkeland N.-K."/>
        </authorList>
    </citation>
    <scope>NUCLEOTIDE SEQUENCE</scope>
    <source>
        <strain evidence="1">KSR 13</strain>
    </source>
</reference>